<evidence type="ECO:0000313" key="3">
    <source>
        <dbReference type="Proteomes" id="UP000006860"/>
    </source>
</evidence>
<dbReference type="EMBL" id="CP002546">
    <property type="protein sequence ID" value="ADY60369.1"/>
    <property type="molecule type" value="Genomic_DNA"/>
</dbReference>
<evidence type="ECO:0000313" key="2">
    <source>
        <dbReference type="EMBL" id="ADY60369.1"/>
    </source>
</evidence>
<dbReference type="KEGG" id="pbs:Plabr_2770"/>
<sequence length="127" mass="14279">MSEAAENLSVAELQQMLKKQQSRMNQLQKRRERLIEQIQEIDTEIAEISGGGETGNVRFRNSQSLEEVICDVLAKNKKGLGLAELTAAVEKTGYQSGSNNFKNVVYQNVYKSEHVTRDEKTGKYVLA</sequence>
<dbReference type="AlphaFoldDB" id="F0SSQ3"/>
<keyword evidence="1" id="KW-0175">Coiled coil</keyword>
<protein>
    <recommendedName>
        <fullName evidence="4">HTH HARE-type domain-containing protein</fullName>
    </recommendedName>
</protein>
<evidence type="ECO:0008006" key="4">
    <source>
        <dbReference type="Google" id="ProtNLM"/>
    </source>
</evidence>
<evidence type="ECO:0000256" key="1">
    <source>
        <dbReference type="SAM" id="Coils"/>
    </source>
</evidence>
<dbReference type="Proteomes" id="UP000006860">
    <property type="component" value="Chromosome"/>
</dbReference>
<dbReference type="RefSeq" id="WP_013629093.1">
    <property type="nucleotide sequence ID" value="NC_015174.1"/>
</dbReference>
<proteinExistence type="predicted"/>
<keyword evidence="3" id="KW-1185">Reference proteome</keyword>
<name>F0SSQ3_RUBBR</name>
<reference evidence="3" key="1">
    <citation type="submission" date="2011-02" db="EMBL/GenBank/DDBJ databases">
        <title>The complete genome of Planctomyces brasiliensis DSM 5305.</title>
        <authorList>
            <person name="Lucas S."/>
            <person name="Copeland A."/>
            <person name="Lapidus A."/>
            <person name="Bruce D."/>
            <person name="Goodwin L."/>
            <person name="Pitluck S."/>
            <person name="Kyrpides N."/>
            <person name="Mavromatis K."/>
            <person name="Pagani I."/>
            <person name="Ivanova N."/>
            <person name="Ovchinnikova G."/>
            <person name="Lu M."/>
            <person name="Detter J.C."/>
            <person name="Han C."/>
            <person name="Land M."/>
            <person name="Hauser L."/>
            <person name="Markowitz V."/>
            <person name="Cheng J.-F."/>
            <person name="Hugenholtz P."/>
            <person name="Woyke T."/>
            <person name="Wu D."/>
            <person name="Tindall B."/>
            <person name="Pomrenke H.G."/>
            <person name="Brambilla E."/>
            <person name="Klenk H.-P."/>
            <person name="Eisen J.A."/>
        </authorList>
    </citation>
    <scope>NUCLEOTIDE SEQUENCE [LARGE SCALE GENOMIC DNA]</scope>
    <source>
        <strain evidence="3">ATCC 49424 / DSM 5305 / JCM 21570 / NBRC 103401 / IFAM 1448</strain>
    </source>
</reference>
<feature type="coiled-coil region" evidence="1">
    <location>
        <begin position="10"/>
        <end position="44"/>
    </location>
</feature>
<gene>
    <name evidence="2" type="ordered locus">Plabr_2770</name>
</gene>
<dbReference type="HOGENOM" id="CLU_1968922_0_0_0"/>
<organism evidence="2 3">
    <name type="scientific">Rubinisphaera brasiliensis (strain ATCC 49424 / DSM 5305 / JCM 21570 / IAM 15109 / NBRC 103401 / IFAM 1448)</name>
    <name type="common">Planctomyces brasiliensis</name>
    <dbReference type="NCBI Taxonomy" id="756272"/>
    <lineage>
        <taxon>Bacteria</taxon>
        <taxon>Pseudomonadati</taxon>
        <taxon>Planctomycetota</taxon>
        <taxon>Planctomycetia</taxon>
        <taxon>Planctomycetales</taxon>
        <taxon>Planctomycetaceae</taxon>
        <taxon>Rubinisphaera</taxon>
    </lineage>
</organism>
<dbReference type="OrthoDB" id="213513at2"/>
<accession>F0SSQ3</accession>